<accession>A0ABY4FYC9</accession>
<name>A0ABY4FYC9_9MICO</name>
<organism evidence="2 3">
    <name type="scientific">Leucobacter rhizosphaerae</name>
    <dbReference type="NCBI Taxonomy" id="2932245"/>
    <lineage>
        <taxon>Bacteria</taxon>
        <taxon>Bacillati</taxon>
        <taxon>Actinomycetota</taxon>
        <taxon>Actinomycetes</taxon>
        <taxon>Micrococcales</taxon>
        <taxon>Microbacteriaceae</taxon>
        <taxon>Leucobacter</taxon>
    </lineage>
</organism>
<dbReference type="InterPro" id="IPR054186">
    <property type="entry name" value="DUF6891"/>
</dbReference>
<evidence type="ECO:0000313" key="2">
    <source>
        <dbReference type="EMBL" id="UOQ61164.1"/>
    </source>
</evidence>
<dbReference type="RefSeq" id="WP_244687395.1">
    <property type="nucleotide sequence ID" value="NZ_CP095043.1"/>
</dbReference>
<evidence type="ECO:0000259" key="1">
    <source>
        <dbReference type="Pfam" id="PF21831"/>
    </source>
</evidence>
<reference evidence="2 3" key="1">
    <citation type="submission" date="2022-04" db="EMBL/GenBank/DDBJ databases">
        <title>Leucobacter sp. isolated from rhizosphere of onion.</title>
        <authorList>
            <person name="Won M."/>
            <person name="Lee C.-M."/>
            <person name="Woen H.-Y."/>
            <person name="Kwon S.-W."/>
        </authorList>
    </citation>
    <scope>NUCLEOTIDE SEQUENCE [LARGE SCALE GENOMIC DNA]</scope>
    <source>
        <strain evidence="2 3">H25R-14</strain>
    </source>
</reference>
<dbReference type="Proteomes" id="UP000831775">
    <property type="component" value="Chromosome"/>
</dbReference>
<keyword evidence="3" id="KW-1185">Reference proteome</keyword>
<feature type="domain" description="DUF6891" evidence="1">
    <location>
        <begin position="26"/>
        <end position="219"/>
    </location>
</feature>
<dbReference type="EMBL" id="CP095043">
    <property type="protein sequence ID" value="UOQ61164.1"/>
    <property type="molecule type" value="Genomic_DNA"/>
</dbReference>
<proteinExistence type="predicted"/>
<gene>
    <name evidence="2" type="ORF">MUN76_04120</name>
</gene>
<evidence type="ECO:0000313" key="3">
    <source>
        <dbReference type="Proteomes" id="UP000831775"/>
    </source>
</evidence>
<protein>
    <submittedName>
        <fullName evidence="2">cAMP-binding protein</fullName>
    </submittedName>
</protein>
<sequence>MSAAQSADWYTPPAAYAIPESWNLSEDARGFLREQVWTMILQGESDPEIYVEMFSEDLDEAGIDDAEAERFFASVIDLRRTQQRALGGLPDTPLRRAFAELASIGVIGRENFTCCGTCGSEEIWDERDNSRTWRGYLYYHEQDAEGIPESRDTYVGYGAFLDAFLPEDEWNALSESARERRYARIVTELMHGEVFPILEKHGVRVTWDGDLGTRILLSNVDAFFAV</sequence>
<dbReference type="Pfam" id="PF21831">
    <property type="entry name" value="DUF6891"/>
    <property type="match status" value="1"/>
</dbReference>